<organism evidence="3 4">
    <name type="scientific">Deinococcus metallilatus</name>
    <dbReference type="NCBI Taxonomy" id="1211322"/>
    <lineage>
        <taxon>Bacteria</taxon>
        <taxon>Thermotogati</taxon>
        <taxon>Deinococcota</taxon>
        <taxon>Deinococci</taxon>
        <taxon>Deinococcales</taxon>
        <taxon>Deinococcaceae</taxon>
        <taxon>Deinococcus</taxon>
    </lineage>
</organism>
<evidence type="ECO:0000313" key="5">
    <source>
        <dbReference type="Proteomes" id="UP000536909"/>
    </source>
</evidence>
<protein>
    <recommendedName>
        <fullName evidence="1">DNA primase/polymerase bifunctional N-terminal domain-containing protein</fullName>
    </recommendedName>
</protein>
<dbReference type="Proteomes" id="UP000536909">
    <property type="component" value="Unassembled WGS sequence"/>
</dbReference>
<dbReference type="InterPro" id="IPR015330">
    <property type="entry name" value="DNA_primase/pol_bifunc_N"/>
</dbReference>
<evidence type="ECO:0000259" key="1">
    <source>
        <dbReference type="SMART" id="SM00943"/>
    </source>
</evidence>
<keyword evidence="5" id="KW-1185">Reference proteome</keyword>
<proteinExistence type="predicted"/>
<dbReference type="SUPFAM" id="SSF56747">
    <property type="entry name" value="Prim-pol domain"/>
    <property type="match status" value="1"/>
</dbReference>
<gene>
    <name evidence="3" type="ORF">FCS05_18590</name>
    <name evidence="2" type="ORF">HNQ10_004055</name>
</gene>
<accession>A0AAJ5F0I9</accession>
<dbReference type="Proteomes" id="UP000308000">
    <property type="component" value="Unassembled WGS sequence"/>
</dbReference>
<dbReference type="AlphaFoldDB" id="A0AAJ5F0I9"/>
<evidence type="ECO:0000313" key="3">
    <source>
        <dbReference type="EMBL" id="TLK21793.1"/>
    </source>
</evidence>
<reference evidence="3 4" key="1">
    <citation type="submission" date="2019-04" db="EMBL/GenBank/DDBJ databases">
        <title>Deinococcus metalilatus MA1002 mutant No.5.</title>
        <authorList>
            <person name="Park W."/>
            <person name="Park C."/>
        </authorList>
    </citation>
    <scope>NUCLEOTIDE SEQUENCE [LARGE SCALE GENOMIC DNA]</scope>
    <source>
        <strain evidence="3 4">MA1002-m5</strain>
    </source>
</reference>
<evidence type="ECO:0000313" key="2">
    <source>
        <dbReference type="EMBL" id="MBB5297184.1"/>
    </source>
</evidence>
<dbReference type="EMBL" id="JACHFV010000019">
    <property type="protein sequence ID" value="MBB5297184.1"/>
    <property type="molecule type" value="Genomic_DNA"/>
</dbReference>
<dbReference type="EMBL" id="VBRC01000020">
    <property type="protein sequence ID" value="TLK21793.1"/>
    <property type="molecule type" value="Genomic_DNA"/>
</dbReference>
<name>A0AAJ5F0I9_9DEIO</name>
<feature type="domain" description="DNA primase/polymerase bifunctional N-terminal" evidence="1">
    <location>
        <begin position="13"/>
        <end position="188"/>
    </location>
</feature>
<dbReference type="Pfam" id="PF09250">
    <property type="entry name" value="Prim-Pol"/>
    <property type="match status" value="1"/>
</dbReference>
<reference evidence="2 5" key="2">
    <citation type="submission" date="2020-08" db="EMBL/GenBank/DDBJ databases">
        <title>Genomic Encyclopedia of Type Strains, Phase IV (KMG-IV): sequencing the most valuable type-strain genomes for metagenomic binning, comparative biology and taxonomic classification.</title>
        <authorList>
            <person name="Goeker M."/>
        </authorList>
    </citation>
    <scope>NUCLEOTIDE SEQUENCE [LARGE SCALE GENOMIC DNA]</scope>
    <source>
        <strain evidence="2 5">DSM 105434</strain>
    </source>
</reference>
<dbReference type="SMART" id="SM00943">
    <property type="entry name" value="Prim-Pol"/>
    <property type="match status" value="1"/>
</dbReference>
<sequence length="315" mass="35658">MYENEHEAMYQEARKLVRRGISVIPTGGGISPKAKEPHHEALKATGHWYLGRGGERRSTWKVMQTRLPTEDELRAWYLEHRARGIGFVTGSLSGWVVVDVDPEGLSLLAELGWQPHVVSPSGGAHLYLRHPGWYVPSNASKNKAALPPGFDIRGDGGYVMYPPSRTRKGQYRRSEQRQPLALEDIPELVTAQGVEYPLREALGLVPPAAPARAAKVQQVQTYQGGHEGERVPVWLMLDRAEGYAPISRNRGAFMFGLWMHANDYSQDEALRHVEEYVARVQAVKRTPFTLDEARRTVESAYRYPKNEPWQRQDEL</sequence>
<comment type="caution">
    <text evidence="3">The sequence shown here is derived from an EMBL/GenBank/DDBJ whole genome shotgun (WGS) entry which is preliminary data.</text>
</comment>
<evidence type="ECO:0000313" key="4">
    <source>
        <dbReference type="Proteomes" id="UP000308000"/>
    </source>
</evidence>
<dbReference type="RefSeq" id="WP_129117457.1">
    <property type="nucleotide sequence ID" value="NZ_BSUI01000036.1"/>
</dbReference>
<dbReference type="CDD" id="cd04859">
    <property type="entry name" value="Prim_Pol"/>
    <property type="match status" value="1"/>
</dbReference>